<evidence type="ECO:0000256" key="2">
    <source>
        <dbReference type="ARBA" id="ARBA00022723"/>
    </source>
</evidence>
<accession>A0A8D0GAT2</accession>
<dbReference type="GO" id="GO:0008270">
    <property type="term" value="F:zinc ion binding"/>
    <property type="evidence" value="ECO:0007669"/>
    <property type="project" value="UniProtKB-KW"/>
</dbReference>
<evidence type="ECO:0000313" key="12">
    <source>
        <dbReference type="Proteomes" id="UP000694392"/>
    </source>
</evidence>
<feature type="domain" description="RING-type" evidence="8">
    <location>
        <begin position="17"/>
        <end position="58"/>
    </location>
</feature>
<proteinExistence type="inferred from homology"/>
<dbReference type="PRINTS" id="PR01407">
    <property type="entry name" value="BUTYPHLNCDUF"/>
</dbReference>
<evidence type="ECO:0008006" key="13">
    <source>
        <dbReference type="Google" id="ProtNLM"/>
    </source>
</evidence>
<dbReference type="SUPFAM" id="SSF57845">
    <property type="entry name" value="B-box zinc-binding domain"/>
    <property type="match status" value="1"/>
</dbReference>
<dbReference type="InterPro" id="IPR027370">
    <property type="entry name" value="Znf-RING_euk"/>
</dbReference>
<dbReference type="InterPro" id="IPR003877">
    <property type="entry name" value="SPRY_dom"/>
</dbReference>
<dbReference type="Gene3D" id="3.30.160.60">
    <property type="entry name" value="Classic Zinc Finger"/>
    <property type="match status" value="1"/>
</dbReference>
<evidence type="ECO:0000256" key="7">
    <source>
        <dbReference type="SAM" id="Coils"/>
    </source>
</evidence>
<reference evidence="11" key="2">
    <citation type="submission" date="2025-09" db="UniProtKB">
        <authorList>
            <consortium name="Ensembl"/>
        </authorList>
    </citation>
    <scope>IDENTIFICATION</scope>
</reference>
<feature type="domain" description="B30.2/SPRY" evidence="10">
    <location>
        <begin position="315"/>
        <end position="501"/>
    </location>
</feature>
<dbReference type="PROSITE" id="PS50119">
    <property type="entry name" value="ZF_BBOX"/>
    <property type="match status" value="1"/>
</dbReference>
<dbReference type="SMART" id="SM00589">
    <property type="entry name" value="PRY"/>
    <property type="match status" value="1"/>
</dbReference>
<dbReference type="Pfam" id="PF13445">
    <property type="entry name" value="zf-RING_UBOX"/>
    <property type="match status" value="1"/>
</dbReference>
<evidence type="ECO:0000259" key="10">
    <source>
        <dbReference type="PROSITE" id="PS50188"/>
    </source>
</evidence>
<protein>
    <recommendedName>
        <fullName evidence="13">Zinc finger protein RFP-like</fullName>
    </recommendedName>
</protein>
<evidence type="ECO:0000256" key="3">
    <source>
        <dbReference type="ARBA" id="ARBA00022771"/>
    </source>
</evidence>
<dbReference type="PANTHER" id="PTHR24103">
    <property type="entry name" value="E3 UBIQUITIN-PROTEIN LIGASE TRIM"/>
    <property type="match status" value="1"/>
</dbReference>
<keyword evidence="7" id="KW-0175">Coiled coil</keyword>
<dbReference type="InterPro" id="IPR013083">
    <property type="entry name" value="Znf_RING/FYVE/PHD"/>
</dbReference>
<dbReference type="SUPFAM" id="SSF49899">
    <property type="entry name" value="Concanavalin A-like lectins/glucanases"/>
    <property type="match status" value="1"/>
</dbReference>
<dbReference type="Gene3D" id="2.60.120.920">
    <property type="match status" value="1"/>
</dbReference>
<dbReference type="GeneTree" id="ENSGT01030000234669"/>
<dbReference type="FunFam" id="2.60.120.920:FF:000004">
    <property type="entry name" value="Butyrophilin subfamily 1 member A1"/>
    <property type="match status" value="1"/>
</dbReference>
<dbReference type="InterPro" id="IPR006574">
    <property type="entry name" value="PRY"/>
</dbReference>
<keyword evidence="12" id="KW-1185">Reference proteome</keyword>
<reference evidence="11" key="1">
    <citation type="submission" date="2025-08" db="UniProtKB">
        <authorList>
            <consortium name="Ensembl"/>
        </authorList>
    </citation>
    <scope>IDENTIFICATION</scope>
</reference>
<evidence type="ECO:0000256" key="1">
    <source>
        <dbReference type="ARBA" id="ARBA00009651"/>
    </source>
</evidence>
<comment type="similarity">
    <text evidence="1">Belongs to the ohanin/vespryn family.</text>
</comment>
<keyword evidence="2" id="KW-0479">Metal-binding</keyword>
<dbReference type="InterPro" id="IPR017907">
    <property type="entry name" value="Znf_RING_CS"/>
</dbReference>
<evidence type="ECO:0000256" key="5">
    <source>
        <dbReference type="ARBA" id="ARBA00034460"/>
    </source>
</evidence>
<dbReference type="InterPro" id="IPR050143">
    <property type="entry name" value="TRIM/RBCC"/>
</dbReference>
<dbReference type="CDD" id="cd12888">
    <property type="entry name" value="SPRY_PRY_TRIM7_like"/>
    <property type="match status" value="1"/>
</dbReference>
<dbReference type="AlphaFoldDB" id="A0A8D0GAT2"/>
<dbReference type="InterPro" id="IPR043136">
    <property type="entry name" value="B30.2/SPRY_sf"/>
</dbReference>
<dbReference type="SMART" id="SM00184">
    <property type="entry name" value="RING"/>
    <property type="match status" value="1"/>
</dbReference>
<feature type="domain" description="B box-type" evidence="9">
    <location>
        <begin position="91"/>
        <end position="127"/>
    </location>
</feature>
<dbReference type="Gene3D" id="3.30.40.10">
    <property type="entry name" value="Zinc/RING finger domain, C3HC4 (zinc finger)"/>
    <property type="match status" value="1"/>
</dbReference>
<dbReference type="CDD" id="cd16594">
    <property type="entry name" value="RING-HC_TRIM7-like_C-IV"/>
    <property type="match status" value="1"/>
</dbReference>
<dbReference type="SMART" id="SM00336">
    <property type="entry name" value="BBOX"/>
    <property type="match status" value="1"/>
</dbReference>
<dbReference type="OMA" id="CRESSHR"/>
<comment type="function">
    <text evidence="5">Neurotoxin that produces dose-dependent hypolocomotion and hyperalgesia in mice. May directly act on the central nervous system, as it is 6500-fold more potent when administered intracerebroventricularly than intraperitoneal.</text>
</comment>
<dbReference type="Pfam" id="PF00643">
    <property type="entry name" value="zf-B_box"/>
    <property type="match status" value="1"/>
</dbReference>
<dbReference type="PROSITE" id="PS50089">
    <property type="entry name" value="ZF_RING_2"/>
    <property type="match status" value="1"/>
</dbReference>
<dbReference type="Ensembl" id="ENSSPUT00000004145.1">
    <property type="protein sequence ID" value="ENSSPUP00000003900.1"/>
    <property type="gene ID" value="ENSSPUG00000003009.1"/>
</dbReference>
<evidence type="ECO:0000256" key="4">
    <source>
        <dbReference type="ARBA" id="ARBA00022833"/>
    </source>
</evidence>
<evidence type="ECO:0000313" key="11">
    <source>
        <dbReference type="Ensembl" id="ENSSPUP00000003900.1"/>
    </source>
</evidence>
<dbReference type="SMART" id="SM00449">
    <property type="entry name" value="SPRY"/>
    <property type="match status" value="1"/>
</dbReference>
<dbReference type="InterPro" id="IPR000315">
    <property type="entry name" value="Znf_B-box"/>
</dbReference>
<feature type="coiled-coil region" evidence="7">
    <location>
        <begin position="185"/>
        <end position="234"/>
    </location>
</feature>
<organism evidence="11 12">
    <name type="scientific">Sphenodon punctatus</name>
    <name type="common">Tuatara</name>
    <name type="synonym">Hatteria punctata</name>
    <dbReference type="NCBI Taxonomy" id="8508"/>
    <lineage>
        <taxon>Eukaryota</taxon>
        <taxon>Metazoa</taxon>
        <taxon>Chordata</taxon>
        <taxon>Craniata</taxon>
        <taxon>Vertebrata</taxon>
        <taxon>Euteleostomi</taxon>
        <taxon>Lepidosauria</taxon>
        <taxon>Sphenodontia</taxon>
        <taxon>Sphenodontidae</taxon>
        <taxon>Sphenodon</taxon>
    </lineage>
</organism>
<dbReference type="Pfam" id="PF00622">
    <property type="entry name" value="SPRY"/>
    <property type="match status" value="1"/>
</dbReference>
<keyword evidence="3 6" id="KW-0863">Zinc-finger</keyword>
<evidence type="ECO:0000259" key="9">
    <source>
        <dbReference type="PROSITE" id="PS50119"/>
    </source>
</evidence>
<name>A0A8D0GAT2_SPHPU</name>
<dbReference type="InterPro" id="IPR013320">
    <property type="entry name" value="ConA-like_dom_sf"/>
</dbReference>
<keyword evidence="4" id="KW-0862">Zinc</keyword>
<dbReference type="SUPFAM" id="SSF57850">
    <property type="entry name" value="RING/U-box"/>
    <property type="match status" value="1"/>
</dbReference>
<dbReference type="PROSITE" id="PS50188">
    <property type="entry name" value="B302_SPRY"/>
    <property type="match status" value="1"/>
</dbReference>
<dbReference type="InterPro" id="IPR001841">
    <property type="entry name" value="Znf_RING"/>
</dbReference>
<dbReference type="Pfam" id="PF13765">
    <property type="entry name" value="PRY"/>
    <property type="match status" value="1"/>
</dbReference>
<dbReference type="PROSITE" id="PS00518">
    <property type="entry name" value="ZF_RING_1"/>
    <property type="match status" value="1"/>
</dbReference>
<dbReference type="InterPro" id="IPR003879">
    <property type="entry name" value="Butyrophylin_SPRY"/>
</dbReference>
<evidence type="ECO:0000259" key="8">
    <source>
        <dbReference type="PROSITE" id="PS50089"/>
    </source>
</evidence>
<sequence>MGSEQNPVENLQQEATCSICLECFTDPVSFDCGHSFCRACIARCSGRSKKNVSCPQCRTPSRKRNFRPNRELRNVVEIAKQLKLATAEGGCERHREPLQFFCEEDQTPLCPECVIAENHRAHKVLPIGQATRDYKEQLEVRLQILKGEKEKLWGWKLSVEERRGQLLENLDTQRQKIVSEFELLRQFLEEQERLLLARLGELRQEIEKEQKERVTKLSEEISRLSDLIIDMEEKSQKPANEFLQNIRSSLSRWEKKPFQPPAEISSELEMRLGAFSQKYFSLRENLVKFKDALPSELEKAEAVSLAKDVEGKCRESSHRLREDMTETEIPQKVNVTLDPDTAHPRLLLSRDRKSVRWGEAQQELPNNPARFHSVPCVLGLEGFTSGRHYWEVEVENSGWWAVGVARESVSRKGLITFNPEQGVWAVQKCEGQYWALTSPVKPLALNTCPKRIWVYLDHTGGQVGFSDADTGIPIFIFPTATFTGERIRPWFQVLLGSQLRL</sequence>
<evidence type="ECO:0000256" key="6">
    <source>
        <dbReference type="PROSITE-ProRule" id="PRU00024"/>
    </source>
</evidence>
<dbReference type="Proteomes" id="UP000694392">
    <property type="component" value="Unplaced"/>
</dbReference>
<dbReference type="InterPro" id="IPR001870">
    <property type="entry name" value="B30.2/SPRY"/>
</dbReference>